<evidence type="ECO:0000313" key="2">
    <source>
        <dbReference type="EMBL" id="KIO27900.1"/>
    </source>
</evidence>
<name>A0A0C3QBL0_9AGAM</name>
<proteinExistence type="predicted"/>
<feature type="compositionally biased region" description="Basic and acidic residues" evidence="1">
    <location>
        <begin position="335"/>
        <end position="345"/>
    </location>
</feature>
<dbReference type="AlphaFoldDB" id="A0A0C3QBL0"/>
<reference evidence="2 3" key="1">
    <citation type="submission" date="2014-04" db="EMBL/GenBank/DDBJ databases">
        <authorList>
            <consortium name="DOE Joint Genome Institute"/>
            <person name="Kuo A."/>
            <person name="Girlanda M."/>
            <person name="Perotto S."/>
            <person name="Kohler A."/>
            <person name="Nagy L.G."/>
            <person name="Floudas D."/>
            <person name="Copeland A."/>
            <person name="Barry K.W."/>
            <person name="Cichocki N."/>
            <person name="Veneault-Fourrey C."/>
            <person name="LaButti K."/>
            <person name="Lindquist E.A."/>
            <person name="Lipzen A."/>
            <person name="Lundell T."/>
            <person name="Morin E."/>
            <person name="Murat C."/>
            <person name="Sun H."/>
            <person name="Tunlid A."/>
            <person name="Henrissat B."/>
            <person name="Grigoriev I.V."/>
            <person name="Hibbett D.S."/>
            <person name="Martin F."/>
            <person name="Nordberg H.P."/>
            <person name="Cantor M.N."/>
            <person name="Hua S.X."/>
        </authorList>
    </citation>
    <scope>NUCLEOTIDE SEQUENCE [LARGE SCALE GENOMIC DNA]</scope>
    <source>
        <strain evidence="2 3">MUT 4182</strain>
    </source>
</reference>
<feature type="compositionally biased region" description="Basic and acidic residues" evidence="1">
    <location>
        <begin position="156"/>
        <end position="166"/>
    </location>
</feature>
<evidence type="ECO:0000313" key="3">
    <source>
        <dbReference type="Proteomes" id="UP000054248"/>
    </source>
</evidence>
<gene>
    <name evidence="2" type="ORF">M407DRAFT_22817</name>
</gene>
<dbReference type="OrthoDB" id="3252032at2759"/>
<reference evidence="3" key="2">
    <citation type="submission" date="2015-01" db="EMBL/GenBank/DDBJ databases">
        <title>Evolutionary Origins and Diversification of the Mycorrhizal Mutualists.</title>
        <authorList>
            <consortium name="DOE Joint Genome Institute"/>
            <consortium name="Mycorrhizal Genomics Consortium"/>
            <person name="Kohler A."/>
            <person name="Kuo A."/>
            <person name="Nagy L.G."/>
            <person name="Floudas D."/>
            <person name="Copeland A."/>
            <person name="Barry K.W."/>
            <person name="Cichocki N."/>
            <person name="Veneault-Fourrey C."/>
            <person name="LaButti K."/>
            <person name="Lindquist E.A."/>
            <person name="Lipzen A."/>
            <person name="Lundell T."/>
            <person name="Morin E."/>
            <person name="Murat C."/>
            <person name="Riley R."/>
            <person name="Ohm R."/>
            <person name="Sun H."/>
            <person name="Tunlid A."/>
            <person name="Henrissat B."/>
            <person name="Grigoriev I.V."/>
            <person name="Hibbett D.S."/>
            <person name="Martin F."/>
        </authorList>
    </citation>
    <scope>NUCLEOTIDE SEQUENCE [LARGE SCALE GENOMIC DNA]</scope>
    <source>
        <strain evidence="3">MUT 4182</strain>
    </source>
</reference>
<feature type="compositionally biased region" description="Polar residues" evidence="1">
    <location>
        <begin position="348"/>
        <end position="358"/>
    </location>
</feature>
<accession>A0A0C3QBL0</accession>
<protein>
    <submittedName>
        <fullName evidence="2">Uncharacterized protein</fullName>
    </submittedName>
</protein>
<feature type="region of interest" description="Disordered" evidence="1">
    <location>
        <begin position="77"/>
        <end position="214"/>
    </location>
</feature>
<keyword evidence="3" id="KW-1185">Reference proteome</keyword>
<sequence length="405" mass="44463">MSTEEQASALYLRQVFDHFLCILAKSAQKDEGTFDNPLMLTSVQEPHMLNAIQNKAQGKPYSEGAWIFLKIEADQIPRSNRRTRGGDRQTAGTPDGSRKSGSERYLSDDDSEHPPRRFKKIKREEDATGSVLGLQRILPPDLPQDMEMNDPTVNAAHDHPANSEEKPLDDDITDTESTLSNAPSSSSEQPLPDSTTPARPKSITHVSQKPPGSKRVQFVTMFDEAVPILQAILDGMPISPEDLAGHPNVDEKQAALLQWGQRKGQAVRLLGAMQKAYLSVMLTTEPEAEHEPRATQGSHSSQNENSNERERTLANDPLPSQVPHSNDMPSTAPSVDEKSREDHKSPQAIVQENSITRSSSRHRAGRGNSAKIKQTGSAKGKAAVKSAAVSSYRSRDDGFWAAFGY</sequence>
<feature type="compositionally biased region" description="Polar residues" evidence="1">
    <location>
        <begin position="322"/>
        <end position="333"/>
    </location>
</feature>
<dbReference type="HOGENOM" id="CLU_680064_0_0_1"/>
<dbReference type="EMBL" id="KN823001">
    <property type="protein sequence ID" value="KIO27900.1"/>
    <property type="molecule type" value="Genomic_DNA"/>
</dbReference>
<feature type="compositionally biased region" description="Polar residues" evidence="1">
    <location>
        <begin position="175"/>
        <end position="197"/>
    </location>
</feature>
<organism evidence="2 3">
    <name type="scientific">Tulasnella calospora MUT 4182</name>
    <dbReference type="NCBI Taxonomy" id="1051891"/>
    <lineage>
        <taxon>Eukaryota</taxon>
        <taxon>Fungi</taxon>
        <taxon>Dikarya</taxon>
        <taxon>Basidiomycota</taxon>
        <taxon>Agaricomycotina</taxon>
        <taxon>Agaricomycetes</taxon>
        <taxon>Cantharellales</taxon>
        <taxon>Tulasnellaceae</taxon>
        <taxon>Tulasnella</taxon>
    </lineage>
</organism>
<feature type="compositionally biased region" description="Basic and acidic residues" evidence="1">
    <location>
        <begin position="96"/>
        <end position="115"/>
    </location>
</feature>
<dbReference type="Proteomes" id="UP000054248">
    <property type="component" value="Unassembled WGS sequence"/>
</dbReference>
<feature type="region of interest" description="Disordered" evidence="1">
    <location>
        <begin position="287"/>
        <end position="379"/>
    </location>
</feature>
<feature type="compositionally biased region" description="Polar residues" evidence="1">
    <location>
        <begin position="295"/>
        <end position="305"/>
    </location>
</feature>
<evidence type="ECO:0000256" key="1">
    <source>
        <dbReference type="SAM" id="MobiDB-lite"/>
    </source>
</evidence>